<keyword evidence="3" id="KW-1185">Reference proteome</keyword>
<evidence type="ECO:0008006" key="4">
    <source>
        <dbReference type="Google" id="ProtNLM"/>
    </source>
</evidence>
<name>A0ABQ9KZ89_HEVBR</name>
<evidence type="ECO:0000313" key="3">
    <source>
        <dbReference type="Proteomes" id="UP001174677"/>
    </source>
</evidence>
<dbReference type="Proteomes" id="UP001174677">
    <property type="component" value="Chromosome 15"/>
</dbReference>
<reference evidence="2 3" key="1">
    <citation type="journal article" date="2023" name="Plant Biotechnol. J.">
        <title>Chromosome-level wild Hevea brasiliensis genome provides new tools for genomic-assisted breeding and valuable loci to elevate rubber yield.</title>
        <authorList>
            <person name="Cheng H."/>
            <person name="Song X."/>
            <person name="Hu Y."/>
            <person name="Wu T."/>
            <person name="Yang Q."/>
            <person name="An Z."/>
            <person name="Feng S."/>
            <person name="Deng Z."/>
            <person name="Wu W."/>
            <person name="Zeng X."/>
            <person name="Tu M."/>
            <person name="Wang X."/>
            <person name="Huang H."/>
        </authorList>
    </citation>
    <scope>NUCLEOTIDE SEQUENCE [LARGE SCALE GENOMIC DNA]</scope>
    <source>
        <strain evidence="2">MT/VB/25A 57/8</strain>
    </source>
</reference>
<evidence type="ECO:0000313" key="2">
    <source>
        <dbReference type="EMBL" id="KAJ9153366.1"/>
    </source>
</evidence>
<gene>
    <name evidence="2" type="ORF">P3X46_026813</name>
</gene>
<feature type="compositionally biased region" description="Polar residues" evidence="1">
    <location>
        <begin position="32"/>
        <end position="50"/>
    </location>
</feature>
<feature type="compositionally biased region" description="Basic and acidic residues" evidence="1">
    <location>
        <begin position="55"/>
        <end position="64"/>
    </location>
</feature>
<dbReference type="EMBL" id="JARPOI010000015">
    <property type="protein sequence ID" value="KAJ9153366.1"/>
    <property type="molecule type" value="Genomic_DNA"/>
</dbReference>
<accession>A0ABQ9KZ89</accession>
<feature type="region of interest" description="Disordered" evidence="1">
    <location>
        <begin position="1"/>
        <end position="132"/>
    </location>
</feature>
<protein>
    <recommendedName>
        <fullName evidence="4">DUF4005 domain-containing protein</fullName>
    </recommendedName>
</protein>
<comment type="caution">
    <text evidence="2">The sequence shown here is derived from an EMBL/GenBank/DDBJ whole genome shotgun (WGS) entry which is preliminary data.</text>
</comment>
<proteinExistence type="predicted"/>
<evidence type="ECO:0000256" key="1">
    <source>
        <dbReference type="SAM" id="MobiDB-lite"/>
    </source>
</evidence>
<sequence length="132" mass="14715">MSTHSCRRPELGKRRSLEAKSGRSFLQRKQESSQSKENQPSQASTPSLPNKNHRLNTDALREGKAGPWQSHFHQAMGSQQTTLMPTFPSPNSFSPNLSQSRRNHQEGGPRNPGSTNTKHNFKLIASNSRSPP</sequence>
<organism evidence="2 3">
    <name type="scientific">Hevea brasiliensis</name>
    <name type="common">Para rubber tree</name>
    <name type="synonym">Siphonia brasiliensis</name>
    <dbReference type="NCBI Taxonomy" id="3981"/>
    <lineage>
        <taxon>Eukaryota</taxon>
        <taxon>Viridiplantae</taxon>
        <taxon>Streptophyta</taxon>
        <taxon>Embryophyta</taxon>
        <taxon>Tracheophyta</taxon>
        <taxon>Spermatophyta</taxon>
        <taxon>Magnoliopsida</taxon>
        <taxon>eudicotyledons</taxon>
        <taxon>Gunneridae</taxon>
        <taxon>Pentapetalae</taxon>
        <taxon>rosids</taxon>
        <taxon>fabids</taxon>
        <taxon>Malpighiales</taxon>
        <taxon>Euphorbiaceae</taxon>
        <taxon>Crotonoideae</taxon>
        <taxon>Micrandreae</taxon>
        <taxon>Hevea</taxon>
    </lineage>
</organism>
<feature type="compositionally biased region" description="Basic and acidic residues" evidence="1">
    <location>
        <begin position="7"/>
        <end position="21"/>
    </location>
</feature>